<feature type="region of interest" description="Disordered" evidence="1">
    <location>
        <begin position="1"/>
        <end position="59"/>
    </location>
</feature>
<name>A0A6J4T0Y6_9ACTN</name>
<protein>
    <submittedName>
        <fullName evidence="2">Uncharacterized protein</fullName>
    </submittedName>
</protein>
<reference evidence="2" key="1">
    <citation type="submission" date="2020-02" db="EMBL/GenBank/DDBJ databases">
        <authorList>
            <person name="Meier V. D."/>
        </authorList>
    </citation>
    <scope>NUCLEOTIDE SEQUENCE</scope>
    <source>
        <strain evidence="2">AVDCRST_MAG69</strain>
    </source>
</reference>
<evidence type="ECO:0000256" key="1">
    <source>
        <dbReference type="SAM" id="MobiDB-lite"/>
    </source>
</evidence>
<proteinExistence type="predicted"/>
<organism evidence="2">
    <name type="scientific">uncultured Solirubrobacteraceae bacterium</name>
    <dbReference type="NCBI Taxonomy" id="1162706"/>
    <lineage>
        <taxon>Bacteria</taxon>
        <taxon>Bacillati</taxon>
        <taxon>Actinomycetota</taxon>
        <taxon>Thermoleophilia</taxon>
        <taxon>Solirubrobacterales</taxon>
        <taxon>Solirubrobacteraceae</taxon>
        <taxon>environmental samples</taxon>
    </lineage>
</organism>
<dbReference type="AlphaFoldDB" id="A0A6J4T0Y6"/>
<feature type="compositionally biased region" description="Basic residues" evidence="1">
    <location>
        <begin position="1"/>
        <end position="10"/>
    </location>
</feature>
<dbReference type="EMBL" id="CADCVP010000265">
    <property type="protein sequence ID" value="CAA9510287.1"/>
    <property type="molecule type" value="Genomic_DNA"/>
</dbReference>
<accession>A0A6J4T0Y6</accession>
<evidence type="ECO:0000313" key="2">
    <source>
        <dbReference type="EMBL" id="CAA9510287.1"/>
    </source>
</evidence>
<feature type="compositionally biased region" description="Basic and acidic residues" evidence="1">
    <location>
        <begin position="14"/>
        <end position="30"/>
    </location>
</feature>
<gene>
    <name evidence="2" type="ORF">AVDCRST_MAG69-2448</name>
</gene>
<sequence>MDKLIKRAVSRYRSARDAAPRSSRRDDRAHAHPLPPARAYRTVTGKWEAPLGSPRSGSA</sequence>